<proteinExistence type="predicted"/>
<evidence type="ECO:0000313" key="2">
    <source>
        <dbReference type="Proteomes" id="UP001305779"/>
    </source>
</evidence>
<name>A0ABR0EKV2_ZASCE</name>
<evidence type="ECO:0000313" key="1">
    <source>
        <dbReference type="EMBL" id="KAK4502132.1"/>
    </source>
</evidence>
<keyword evidence="2" id="KW-1185">Reference proteome</keyword>
<accession>A0ABR0EKV2</accession>
<comment type="caution">
    <text evidence="1">The sequence shown here is derived from an EMBL/GenBank/DDBJ whole genome shotgun (WGS) entry which is preliminary data.</text>
</comment>
<sequence>MPEPQNDHIRRLPMEMLEDNVSLCDPVTDTLALRLTCHILAAAALRAFANEYIAHLRCSMLVYSSVKRAHNLITRTYLLEKVQVLYLTLREDFTAHEAHGRCGGKSNDQCPCSSRPVSPDSWALIETIVSFIGKRSSVMIALDFAWGRCSPVTIQPAPQTSTLLRETVRLARSASNALAGLYISDKLDIDYADLFPLGNADPTLQQLEVFACILNIKGEENHVELAKIKQHCEIVKAVNNHAYRLEHFHIAVDVHWGPLQEPFVALSGELLSGPRFSVLQSVRLEDLPARQKTFLDFFDRCPDNLKHISIQAIRLYDEWDAWTGLFQALTRFRTLQIISVNQIFLHCHNDARYVKFIVPEISFDERRLSMYEVVMVDPNRFLDINIEKGLAYSRVRQPEPLSAMCSPTM</sequence>
<dbReference type="EMBL" id="JAXOVC010000004">
    <property type="protein sequence ID" value="KAK4502132.1"/>
    <property type="molecule type" value="Genomic_DNA"/>
</dbReference>
<evidence type="ECO:0008006" key="3">
    <source>
        <dbReference type="Google" id="ProtNLM"/>
    </source>
</evidence>
<reference evidence="1 2" key="1">
    <citation type="journal article" date="2023" name="G3 (Bethesda)">
        <title>A chromosome-level genome assembly of Zasmidium syzygii isolated from banana leaves.</title>
        <authorList>
            <person name="van Westerhoven A.C."/>
            <person name="Mehrabi R."/>
            <person name="Talebi R."/>
            <person name="Steentjes M.B.F."/>
            <person name="Corcolon B."/>
            <person name="Chong P.A."/>
            <person name="Kema G.H.J."/>
            <person name="Seidl M.F."/>
        </authorList>
    </citation>
    <scope>NUCLEOTIDE SEQUENCE [LARGE SCALE GENOMIC DNA]</scope>
    <source>
        <strain evidence="1 2">P124</strain>
    </source>
</reference>
<protein>
    <recommendedName>
        <fullName evidence="3">F-box domain-containing protein</fullName>
    </recommendedName>
</protein>
<gene>
    <name evidence="1" type="ORF">PRZ48_005555</name>
</gene>
<dbReference type="Proteomes" id="UP001305779">
    <property type="component" value="Unassembled WGS sequence"/>
</dbReference>
<organism evidence="1 2">
    <name type="scientific">Zasmidium cellare</name>
    <name type="common">Wine cellar mold</name>
    <name type="synonym">Racodium cellare</name>
    <dbReference type="NCBI Taxonomy" id="395010"/>
    <lineage>
        <taxon>Eukaryota</taxon>
        <taxon>Fungi</taxon>
        <taxon>Dikarya</taxon>
        <taxon>Ascomycota</taxon>
        <taxon>Pezizomycotina</taxon>
        <taxon>Dothideomycetes</taxon>
        <taxon>Dothideomycetidae</taxon>
        <taxon>Mycosphaerellales</taxon>
        <taxon>Mycosphaerellaceae</taxon>
        <taxon>Zasmidium</taxon>
    </lineage>
</organism>